<dbReference type="OrthoDB" id="5470190at2"/>
<feature type="transmembrane region" description="Helical" evidence="2">
    <location>
        <begin position="100"/>
        <end position="122"/>
    </location>
</feature>
<dbReference type="GO" id="GO:0016020">
    <property type="term" value="C:membrane"/>
    <property type="evidence" value="ECO:0007669"/>
    <property type="project" value="InterPro"/>
</dbReference>
<dbReference type="Pfam" id="PF00892">
    <property type="entry name" value="EamA"/>
    <property type="match status" value="2"/>
</dbReference>
<dbReference type="Gene3D" id="1.10.3730.20">
    <property type="match status" value="1"/>
</dbReference>
<dbReference type="RefSeq" id="WP_116225258.1">
    <property type="nucleotide sequence ID" value="NZ_AP018437.1"/>
</dbReference>
<dbReference type="Proteomes" id="UP000256388">
    <property type="component" value="Unassembled WGS sequence"/>
</dbReference>
<feature type="transmembrane region" description="Helical" evidence="2">
    <location>
        <begin position="74"/>
        <end position="94"/>
    </location>
</feature>
<feature type="transmembrane region" description="Helical" evidence="2">
    <location>
        <begin position="264"/>
        <end position="283"/>
    </location>
</feature>
<evidence type="ECO:0000256" key="1">
    <source>
        <dbReference type="ARBA" id="ARBA00007362"/>
    </source>
</evidence>
<dbReference type="PANTHER" id="PTHR22911">
    <property type="entry name" value="ACYL-MALONYL CONDENSING ENZYME-RELATED"/>
    <property type="match status" value="1"/>
</dbReference>
<feature type="transmembrane region" description="Helical" evidence="2">
    <location>
        <begin position="154"/>
        <end position="173"/>
    </location>
</feature>
<comment type="similarity">
    <text evidence="1">Belongs to the EamA transporter family.</text>
</comment>
<sequence>MNGSSENPNTGYITALGSAVFLSLTSIFISYLNLNFQLPALVLAFWREFFVALILLVVFFIFRRALLHGAKPHLSYLGIYGFVLALFNALWTVSVTLNGAAVATVLCYCSAAFTALLGWLILHEELTPAKIIAVVLSLAGCAFIVDAFNPQVWHINPLGILTGIGSGLFYAIYSLMGRSASQQRGLNPWTTLFYTFLAAAVFMLFINLFLGTWLPGGAQQPSDLFWLGDSLPGWIILFLLAAGPTLMGYGLYNISLTHLPSSVVNLIVTIEPVFTAITAYFVLGERLTLQQILGGLLVMAGVVVIRMYKNRVKSDVH</sequence>
<feature type="transmembrane region" description="Helical" evidence="2">
    <location>
        <begin position="234"/>
        <end position="252"/>
    </location>
</feature>
<evidence type="ECO:0000313" key="5">
    <source>
        <dbReference type="Proteomes" id="UP000256388"/>
    </source>
</evidence>
<reference evidence="4 5" key="1">
    <citation type="submission" date="2018-08" db="EMBL/GenBank/DDBJ databases">
        <title>Genomic Encyclopedia of Type Strains, Phase IV (KMG-IV): sequencing the most valuable type-strain genomes for metagenomic binning, comparative biology and taxonomic classification.</title>
        <authorList>
            <person name="Goeker M."/>
        </authorList>
    </citation>
    <scope>NUCLEOTIDE SEQUENCE [LARGE SCALE GENOMIC DNA]</scope>
    <source>
        <strain evidence="4 5">DSM 23923</strain>
    </source>
</reference>
<dbReference type="InterPro" id="IPR037185">
    <property type="entry name" value="EmrE-like"/>
</dbReference>
<evidence type="ECO:0000313" key="4">
    <source>
        <dbReference type="EMBL" id="REG08607.1"/>
    </source>
</evidence>
<feature type="transmembrane region" description="Helical" evidence="2">
    <location>
        <begin position="289"/>
        <end position="308"/>
    </location>
</feature>
<organism evidence="4 5">
    <name type="scientific">Pelolinea submarina</name>
    <dbReference type="NCBI Taxonomy" id="913107"/>
    <lineage>
        <taxon>Bacteria</taxon>
        <taxon>Bacillati</taxon>
        <taxon>Chloroflexota</taxon>
        <taxon>Anaerolineae</taxon>
        <taxon>Anaerolineales</taxon>
        <taxon>Anaerolineaceae</taxon>
        <taxon>Pelolinea</taxon>
    </lineage>
</organism>
<dbReference type="InterPro" id="IPR000620">
    <property type="entry name" value="EamA_dom"/>
</dbReference>
<proteinExistence type="inferred from homology"/>
<comment type="caution">
    <text evidence="4">The sequence shown here is derived from an EMBL/GenBank/DDBJ whole genome shotgun (WGS) entry which is preliminary data.</text>
</comment>
<accession>A0A347ZNX3</accession>
<feature type="transmembrane region" description="Helical" evidence="2">
    <location>
        <begin position="129"/>
        <end position="148"/>
    </location>
</feature>
<keyword evidence="2" id="KW-0472">Membrane</keyword>
<keyword evidence="5" id="KW-1185">Reference proteome</keyword>
<dbReference type="SUPFAM" id="SSF103481">
    <property type="entry name" value="Multidrug resistance efflux transporter EmrE"/>
    <property type="match status" value="2"/>
</dbReference>
<evidence type="ECO:0000256" key="2">
    <source>
        <dbReference type="SAM" id="Phobius"/>
    </source>
</evidence>
<gene>
    <name evidence="4" type="ORF">DFR64_1979</name>
</gene>
<dbReference type="AlphaFoldDB" id="A0A347ZNX3"/>
<keyword evidence="2" id="KW-0812">Transmembrane</keyword>
<name>A0A347ZNX3_9CHLR</name>
<keyword evidence="2" id="KW-1133">Transmembrane helix</keyword>
<feature type="transmembrane region" description="Helical" evidence="2">
    <location>
        <begin position="12"/>
        <end position="32"/>
    </location>
</feature>
<feature type="domain" description="EamA" evidence="3">
    <location>
        <begin position="10"/>
        <end position="145"/>
    </location>
</feature>
<evidence type="ECO:0000259" key="3">
    <source>
        <dbReference type="Pfam" id="PF00892"/>
    </source>
</evidence>
<feature type="transmembrane region" description="Helical" evidence="2">
    <location>
        <begin position="193"/>
        <end position="214"/>
    </location>
</feature>
<dbReference type="EMBL" id="QUMS01000002">
    <property type="protein sequence ID" value="REG08607.1"/>
    <property type="molecule type" value="Genomic_DNA"/>
</dbReference>
<protein>
    <submittedName>
        <fullName evidence="4">Threonine/homoserine efflux transporter RhtA</fullName>
    </submittedName>
</protein>
<feature type="transmembrane region" description="Helical" evidence="2">
    <location>
        <begin position="44"/>
        <end position="62"/>
    </location>
</feature>
<feature type="domain" description="EamA" evidence="3">
    <location>
        <begin position="158"/>
        <end position="306"/>
    </location>
</feature>